<dbReference type="Gramene" id="KOM30548">
    <property type="protein sequence ID" value="KOM30548"/>
    <property type="gene ID" value="LR48_Vigan01g010200"/>
</dbReference>
<gene>
    <name evidence="1" type="ORF">LR48_Vigan01g010200</name>
</gene>
<dbReference type="EMBL" id="CM003371">
    <property type="protein sequence ID" value="KOM30548.1"/>
    <property type="molecule type" value="Genomic_DNA"/>
</dbReference>
<protein>
    <submittedName>
        <fullName evidence="1">Uncharacterized protein</fullName>
    </submittedName>
</protein>
<proteinExistence type="predicted"/>
<accession>A0A0L9TIW5</accession>
<organism evidence="1 2">
    <name type="scientific">Phaseolus angularis</name>
    <name type="common">Azuki bean</name>
    <name type="synonym">Vigna angularis</name>
    <dbReference type="NCBI Taxonomy" id="3914"/>
    <lineage>
        <taxon>Eukaryota</taxon>
        <taxon>Viridiplantae</taxon>
        <taxon>Streptophyta</taxon>
        <taxon>Embryophyta</taxon>
        <taxon>Tracheophyta</taxon>
        <taxon>Spermatophyta</taxon>
        <taxon>Magnoliopsida</taxon>
        <taxon>eudicotyledons</taxon>
        <taxon>Gunneridae</taxon>
        <taxon>Pentapetalae</taxon>
        <taxon>rosids</taxon>
        <taxon>fabids</taxon>
        <taxon>Fabales</taxon>
        <taxon>Fabaceae</taxon>
        <taxon>Papilionoideae</taxon>
        <taxon>50 kb inversion clade</taxon>
        <taxon>NPAAA clade</taxon>
        <taxon>indigoferoid/millettioid clade</taxon>
        <taxon>Phaseoleae</taxon>
        <taxon>Vigna</taxon>
    </lineage>
</organism>
<dbReference type="Proteomes" id="UP000053144">
    <property type="component" value="Chromosome 1"/>
</dbReference>
<name>A0A0L9TIW5_PHAAN</name>
<dbReference type="AlphaFoldDB" id="A0A0L9TIW5"/>
<reference evidence="2" key="1">
    <citation type="journal article" date="2015" name="Proc. Natl. Acad. Sci. U.S.A.">
        <title>Genome sequencing of adzuki bean (Vigna angularis) provides insight into high starch and low fat accumulation and domestication.</title>
        <authorList>
            <person name="Yang K."/>
            <person name="Tian Z."/>
            <person name="Chen C."/>
            <person name="Luo L."/>
            <person name="Zhao B."/>
            <person name="Wang Z."/>
            <person name="Yu L."/>
            <person name="Li Y."/>
            <person name="Sun Y."/>
            <person name="Li W."/>
            <person name="Chen Y."/>
            <person name="Li Y."/>
            <person name="Zhang Y."/>
            <person name="Ai D."/>
            <person name="Zhao J."/>
            <person name="Shang C."/>
            <person name="Ma Y."/>
            <person name="Wu B."/>
            <person name="Wang M."/>
            <person name="Gao L."/>
            <person name="Sun D."/>
            <person name="Zhang P."/>
            <person name="Guo F."/>
            <person name="Wang W."/>
            <person name="Li Y."/>
            <person name="Wang J."/>
            <person name="Varshney R.K."/>
            <person name="Wang J."/>
            <person name="Ling H.Q."/>
            <person name="Wan P."/>
        </authorList>
    </citation>
    <scope>NUCLEOTIDE SEQUENCE</scope>
    <source>
        <strain evidence="2">cv. Jingnong 6</strain>
    </source>
</reference>
<evidence type="ECO:0000313" key="2">
    <source>
        <dbReference type="Proteomes" id="UP000053144"/>
    </source>
</evidence>
<evidence type="ECO:0000313" key="1">
    <source>
        <dbReference type="EMBL" id="KOM30548.1"/>
    </source>
</evidence>
<sequence>MFLSLDHANCAVHGFLKLPCNVSIVLGFLELGGTSLRLCRLVVRIDSHSESLWRDALCQGHSHSELVRYANDLRGRYAPGWGLGLLPIFIQIAKKGCTTGAQSWGYLETPMVFHSQVEMIESCHEE</sequence>